<sequence>MRRLAGQVQDELALAGLPSATGAHPLVARGVRVEIDALDDEDPGVVVSWRPHPSLAAAADRAVAARDVAAGTMRRFGEIERAMGPALAAVLGSAGFTLDPDADLPPHLLRVTAAPPDGGTAGLLTGPEGGAR</sequence>
<dbReference type="AlphaFoldDB" id="A0A1I2D529"/>
<dbReference type="STRING" id="380248.SAMN05216251_10583"/>
<dbReference type="Proteomes" id="UP000199323">
    <property type="component" value="Unassembled WGS sequence"/>
</dbReference>
<reference evidence="2 3" key="1">
    <citation type="submission" date="2016-10" db="EMBL/GenBank/DDBJ databases">
        <authorList>
            <person name="de Groot N.N."/>
        </authorList>
    </citation>
    <scope>NUCLEOTIDE SEQUENCE [LARGE SCALE GENOMIC DNA]</scope>
    <source>
        <strain evidence="2 3">CGMCC 4.3510</strain>
    </source>
</reference>
<feature type="region of interest" description="Disordered" evidence="1">
    <location>
        <begin position="113"/>
        <end position="132"/>
    </location>
</feature>
<evidence type="ECO:0000313" key="2">
    <source>
        <dbReference type="EMBL" id="SFE75614.1"/>
    </source>
</evidence>
<keyword evidence="3" id="KW-1185">Reference proteome</keyword>
<dbReference type="EMBL" id="FONG01000005">
    <property type="protein sequence ID" value="SFE75614.1"/>
    <property type="molecule type" value="Genomic_DNA"/>
</dbReference>
<name>A0A1I2D529_9ACTN</name>
<evidence type="ECO:0000256" key="1">
    <source>
        <dbReference type="SAM" id="MobiDB-lite"/>
    </source>
</evidence>
<protein>
    <submittedName>
        <fullName evidence="2">Uncharacterized protein</fullName>
    </submittedName>
</protein>
<proteinExistence type="predicted"/>
<organism evidence="2 3">
    <name type="scientific">Actinacidiphila alni</name>
    <dbReference type="NCBI Taxonomy" id="380248"/>
    <lineage>
        <taxon>Bacteria</taxon>
        <taxon>Bacillati</taxon>
        <taxon>Actinomycetota</taxon>
        <taxon>Actinomycetes</taxon>
        <taxon>Kitasatosporales</taxon>
        <taxon>Streptomycetaceae</taxon>
        <taxon>Actinacidiphila</taxon>
    </lineage>
</organism>
<evidence type="ECO:0000313" key="3">
    <source>
        <dbReference type="Proteomes" id="UP000199323"/>
    </source>
</evidence>
<gene>
    <name evidence="2" type="ORF">SAMN05216251_10583</name>
</gene>
<accession>A0A1I2D529</accession>